<proteinExistence type="predicted"/>
<dbReference type="PANTHER" id="PTHR43190:SF3">
    <property type="entry name" value="N-ACETYL-D-GLUCOSAMINE KINASE"/>
    <property type="match status" value="1"/>
</dbReference>
<dbReference type="SUPFAM" id="SSF53067">
    <property type="entry name" value="Actin-like ATPase domain"/>
    <property type="match status" value="2"/>
</dbReference>
<dbReference type="Proteomes" id="UP000218811">
    <property type="component" value="Unassembled WGS sequence"/>
</dbReference>
<dbReference type="OMA" id="CGNCATL"/>
<dbReference type="InterPro" id="IPR052519">
    <property type="entry name" value="Euk-type_GlcNAc_Kinase"/>
</dbReference>
<dbReference type="EMBL" id="KB467942">
    <property type="protein sequence ID" value="PCH38296.1"/>
    <property type="molecule type" value="Genomic_DNA"/>
</dbReference>
<reference evidence="2 3" key="1">
    <citation type="journal article" date="2012" name="Science">
        <title>The Paleozoic origin of enzymatic lignin decomposition reconstructed from 31 fungal genomes.</title>
        <authorList>
            <person name="Floudas D."/>
            <person name="Binder M."/>
            <person name="Riley R."/>
            <person name="Barry K."/>
            <person name="Blanchette R.A."/>
            <person name="Henrissat B."/>
            <person name="Martinez A.T."/>
            <person name="Otillar R."/>
            <person name="Spatafora J.W."/>
            <person name="Yadav J.S."/>
            <person name="Aerts A."/>
            <person name="Benoit I."/>
            <person name="Boyd A."/>
            <person name="Carlson A."/>
            <person name="Copeland A."/>
            <person name="Coutinho P.M."/>
            <person name="de Vries R.P."/>
            <person name="Ferreira P."/>
            <person name="Findley K."/>
            <person name="Foster B."/>
            <person name="Gaskell J."/>
            <person name="Glotzer D."/>
            <person name="Gorecki P."/>
            <person name="Heitman J."/>
            <person name="Hesse C."/>
            <person name="Hori C."/>
            <person name="Igarashi K."/>
            <person name="Jurgens J.A."/>
            <person name="Kallen N."/>
            <person name="Kersten P."/>
            <person name="Kohler A."/>
            <person name="Kuees U."/>
            <person name="Kumar T.K.A."/>
            <person name="Kuo A."/>
            <person name="LaButti K."/>
            <person name="Larrondo L.F."/>
            <person name="Lindquist E."/>
            <person name="Ling A."/>
            <person name="Lombard V."/>
            <person name="Lucas S."/>
            <person name="Lundell T."/>
            <person name="Martin R."/>
            <person name="McLaughlin D.J."/>
            <person name="Morgenstern I."/>
            <person name="Morin E."/>
            <person name="Murat C."/>
            <person name="Nagy L.G."/>
            <person name="Nolan M."/>
            <person name="Ohm R.A."/>
            <person name="Patyshakuliyeva A."/>
            <person name="Rokas A."/>
            <person name="Ruiz-Duenas F.J."/>
            <person name="Sabat G."/>
            <person name="Salamov A."/>
            <person name="Samejima M."/>
            <person name="Schmutz J."/>
            <person name="Slot J.C."/>
            <person name="St John F."/>
            <person name="Stenlid J."/>
            <person name="Sun H."/>
            <person name="Sun S."/>
            <person name="Syed K."/>
            <person name="Tsang A."/>
            <person name="Wiebenga A."/>
            <person name="Young D."/>
            <person name="Pisabarro A."/>
            <person name="Eastwood D.C."/>
            <person name="Martin F."/>
            <person name="Cullen D."/>
            <person name="Grigoriev I.V."/>
            <person name="Hibbett D.S."/>
        </authorList>
    </citation>
    <scope>NUCLEOTIDE SEQUENCE [LARGE SCALE GENOMIC DNA]</scope>
    <source>
        <strain evidence="2 3">MD-104</strain>
    </source>
</reference>
<gene>
    <name evidence="2" type="ORF">WOLCODRAFT_136153</name>
</gene>
<keyword evidence="3" id="KW-1185">Reference proteome</keyword>
<protein>
    <recommendedName>
        <fullName evidence="4">N-acetylglucosamine kinase</fullName>
    </recommendedName>
</protein>
<accession>A0A2H3J7U7</accession>
<feature type="compositionally biased region" description="Low complexity" evidence="1">
    <location>
        <begin position="266"/>
        <end position="283"/>
    </location>
</feature>
<evidence type="ECO:0000256" key="1">
    <source>
        <dbReference type="SAM" id="MobiDB-lite"/>
    </source>
</evidence>
<evidence type="ECO:0000313" key="2">
    <source>
        <dbReference type="EMBL" id="PCH38296.1"/>
    </source>
</evidence>
<dbReference type="STRING" id="742152.A0A2H3J7U7"/>
<dbReference type="AlphaFoldDB" id="A0A2H3J7U7"/>
<sequence>MPLFLCIDCGGSKAAAVIANQTGEPVGRALGGPSNFAYLGLAPFLAVIQETVEKALRACDPAVLRATLPHYDSTQPLALPPSPGKPIFAAAWLGVSGCDSPAAIAKITTGVEALLGIQPRVANDTHLLAAPMTLYPEVNGAIAAVAGTGGIVVSFREPQKDARGEGGETGSAGSVALEELGRVGGWGWILGDEGGGFHVGREAIRQVLEEADRASVKPKTAEPQTNGAKTKVWGLKNRLLQRFGIDDVFELLTVVHLPDPLPTSPPTTASPSPAPESPSSAESNPVLFPREKRLSSLSPLVFTAAFNDHDPLALKVLKVSSSALVDQICVLLRLEEHAPDGERTIRASESILCLGGSLSGIDAYRALILEELERRGHVFRRVQVIDDAAAVGAKALAVASRS</sequence>
<evidence type="ECO:0000313" key="3">
    <source>
        <dbReference type="Proteomes" id="UP000218811"/>
    </source>
</evidence>
<feature type="region of interest" description="Disordered" evidence="1">
    <location>
        <begin position="260"/>
        <end position="285"/>
    </location>
</feature>
<dbReference type="InterPro" id="IPR043129">
    <property type="entry name" value="ATPase_NBD"/>
</dbReference>
<name>A0A2H3J7U7_WOLCO</name>
<evidence type="ECO:0008006" key="4">
    <source>
        <dbReference type="Google" id="ProtNLM"/>
    </source>
</evidence>
<organism evidence="2 3">
    <name type="scientific">Wolfiporia cocos (strain MD-104)</name>
    <name type="common">Brown rot fungus</name>
    <dbReference type="NCBI Taxonomy" id="742152"/>
    <lineage>
        <taxon>Eukaryota</taxon>
        <taxon>Fungi</taxon>
        <taxon>Dikarya</taxon>
        <taxon>Basidiomycota</taxon>
        <taxon>Agaricomycotina</taxon>
        <taxon>Agaricomycetes</taxon>
        <taxon>Polyporales</taxon>
        <taxon>Phaeolaceae</taxon>
        <taxon>Wolfiporia</taxon>
    </lineage>
</organism>
<dbReference type="Gene3D" id="3.30.420.40">
    <property type="match status" value="1"/>
</dbReference>
<dbReference type="PANTHER" id="PTHR43190">
    <property type="entry name" value="N-ACETYL-D-GLUCOSAMINE KINASE"/>
    <property type="match status" value="1"/>
</dbReference>
<dbReference type="OrthoDB" id="311172at2759"/>